<dbReference type="EMBL" id="PFEL01000097">
    <property type="protein sequence ID" value="PJE68892.1"/>
    <property type="molecule type" value="Genomic_DNA"/>
</dbReference>
<name>A0A2M8L509_9BACT</name>
<reference evidence="9" key="1">
    <citation type="submission" date="2017-09" db="EMBL/GenBank/DDBJ databases">
        <title>Depth-based differentiation of microbial function through sediment-hosted aquifers and enrichment of novel symbionts in the deep terrestrial subsurface.</title>
        <authorList>
            <person name="Probst A.J."/>
            <person name="Ladd B."/>
            <person name="Jarett J.K."/>
            <person name="Geller-Mcgrath D.E."/>
            <person name="Sieber C.M.K."/>
            <person name="Emerson J.B."/>
            <person name="Anantharaman K."/>
            <person name="Thomas B.C."/>
            <person name="Malmstrom R."/>
            <person name="Stieglmeier M."/>
            <person name="Klingl A."/>
            <person name="Woyke T."/>
            <person name="Ryan C.M."/>
            <person name="Banfield J.F."/>
        </authorList>
    </citation>
    <scope>NUCLEOTIDE SEQUENCE [LARGE SCALE GENOMIC DNA]</scope>
</reference>
<evidence type="ECO:0000256" key="6">
    <source>
        <dbReference type="ARBA" id="ARBA00035294"/>
    </source>
</evidence>
<dbReference type="PROSITE" id="PS01048">
    <property type="entry name" value="RIBOSOMAL_S6"/>
    <property type="match status" value="1"/>
</dbReference>
<dbReference type="Gene3D" id="3.30.70.60">
    <property type="match status" value="1"/>
</dbReference>
<evidence type="ECO:0000256" key="2">
    <source>
        <dbReference type="ARBA" id="ARBA00022730"/>
    </source>
</evidence>
<dbReference type="GO" id="GO:0070181">
    <property type="term" value="F:small ribosomal subunit rRNA binding"/>
    <property type="evidence" value="ECO:0007669"/>
    <property type="project" value="TreeGrafter"/>
</dbReference>
<dbReference type="InterPro" id="IPR014717">
    <property type="entry name" value="Transl_elong_EF1B/ribsomal_bS6"/>
</dbReference>
<comment type="caution">
    <text evidence="8">The sequence shown here is derived from an EMBL/GenBank/DDBJ whole genome shotgun (WGS) entry which is preliminary data.</text>
</comment>
<accession>A0A2M8L509</accession>
<dbReference type="GO" id="GO:1990904">
    <property type="term" value="C:ribonucleoprotein complex"/>
    <property type="evidence" value="ECO:0007669"/>
    <property type="project" value="UniProtKB-KW"/>
</dbReference>
<gene>
    <name evidence="7 8" type="primary">rpsF</name>
    <name evidence="8" type="ORF">COU96_02680</name>
</gene>
<dbReference type="PANTHER" id="PTHR21011:SF1">
    <property type="entry name" value="SMALL RIBOSOMAL SUBUNIT PROTEIN BS6M"/>
    <property type="match status" value="1"/>
</dbReference>
<evidence type="ECO:0000313" key="9">
    <source>
        <dbReference type="Proteomes" id="UP000229500"/>
    </source>
</evidence>
<dbReference type="SUPFAM" id="SSF54995">
    <property type="entry name" value="Ribosomal protein S6"/>
    <property type="match status" value="1"/>
</dbReference>
<dbReference type="Proteomes" id="UP000229500">
    <property type="component" value="Unassembled WGS sequence"/>
</dbReference>
<dbReference type="PANTHER" id="PTHR21011">
    <property type="entry name" value="MITOCHONDRIAL 28S RIBOSOMAL PROTEIN S6"/>
    <property type="match status" value="1"/>
</dbReference>
<keyword evidence="4 7" id="KW-0689">Ribosomal protein</keyword>
<dbReference type="InterPro" id="IPR020814">
    <property type="entry name" value="Ribosomal_S6_plastid/chlpt"/>
</dbReference>
<dbReference type="InterPro" id="IPR020815">
    <property type="entry name" value="Ribosomal_bS6_CS"/>
</dbReference>
<proteinExistence type="inferred from homology"/>
<evidence type="ECO:0000256" key="5">
    <source>
        <dbReference type="ARBA" id="ARBA00023274"/>
    </source>
</evidence>
<keyword evidence="3 7" id="KW-0694">RNA-binding</keyword>
<evidence type="ECO:0000313" key="8">
    <source>
        <dbReference type="EMBL" id="PJE68892.1"/>
    </source>
</evidence>
<organism evidence="8 9">
    <name type="scientific">Candidatus Shapirobacteria bacterium CG10_big_fil_rev_8_21_14_0_10_38_14</name>
    <dbReference type="NCBI Taxonomy" id="1974483"/>
    <lineage>
        <taxon>Bacteria</taxon>
        <taxon>Candidatus Shapironibacteriota</taxon>
    </lineage>
</organism>
<sequence length="113" mass="13260">MRDYEFTFIVDSDLGAEEKKELTAKIQKIVTDCKGKVEKQDEWGKKELAYPIKKKNMGVYFFWFLKLPPESASQMDQKLKREEEIIRYLLVKKEALRQTQGKEVNKNGAKVAK</sequence>
<dbReference type="InterPro" id="IPR035980">
    <property type="entry name" value="Ribosomal_bS6_sf"/>
</dbReference>
<dbReference type="CDD" id="cd00473">
    <property type="entry name" value="bS6"/>
    <property type="match status" value="1"/>
</dbReference>
<dbReference type="Pfam" id="PF01250">
    <property type="entry name" value="Ribosomal_S6"/>
    <property type="match status" value="1"/>
</dbReference>
<evidence type="ECO:0000256" key="3">
    <source>
        <dbReference type="ARBA" id="ARBA00022884"/>
    </source>
</evidence>
<protein>
    <recommendedName>
        <fullName evidence="6 7">Small ribosomal subunit protein bS6</fullName>
    </recommendedName>
</protein>
<dbReference type="GO" id="GO:0005737">
    <property type="term" value="C:cytoplasm"/>
    <property type="evidence" value="ECO:0007669"/>
    <property type="project" value="UniProtKB-ARBA"/>
</dbReference>
<comment type="similarity">
    <text evidence="1 7">Belongs to the bacterial ribosomal protein bS6 family.</text>
</comment>
<keyword evidence="2 7" id="KW-0699">rRNA-binding</keyword>
<evidence type="ECO:0000256" key="7">
    <source>
        <dbReference type="HAMAP-Rule" id="MF_00360"/>
    </source>
</evidence>
<dbReference type="InterPro" id="IPR000529">
    <property type="entry name" value="Ribosomal_bS6"/>
</dbReference>
<evidence type="ECO:0000256" key="1">
    <source>
        <dbReference type="ARBA" id="ARBA00009512"/>
    </source>
</evidence>
<dbReference type="GO" id="GO:0005840">
    <property type="term" value="C:ribosome"/>
    <property type="evidence" value="ECO:0007669"/>
    <property type="project" value="UniProtKB-KW"/>
</dbReference>
<dbReference type="NCBIfam" id="TIGR00166">
    <property type="entry name" value="S6"/>
    <property type="match status" value="1"/>
</dbReference>
<dbReference type="AlphaFoldDB" id="A0A2M8L509"/>
<dbReference type="HAMAP" id="MF_00360">
    <property type="entry name" value="Ribosomal_bS6"/>
    <property type="match status" value="1"/>
</dbReference>
<comment type="function">
    <text evidence="7">Binds together with bS18 to 16S ribosomal RNA.</text>
</comment>
<dbReference type="GO" id="GO:0003735">
    <property type="term" value="F:structural constituent of ribosome"/>
    <property type="evidence" value="ECO:0007669"/>
    <property type="project" value="InterPro"/>
</dbReference>
<evidence type="ECO:0000256" key="4">
    <source>
        <dbReference type="ARBA" id="ARBA00022980"/>
    </source>
</evidence>
<keyword evidence="5 7" id="KW-0687">Ribonucleoprotein</keyword>
<dbReference type="GO" id="GO:0006412">
    <property type="term" value="P:translation"/>
    <property type="evidence" value="ECO:0007669"/>
    <property type="project" value="UniProtKB-UniRule"/>
</dbReference>